<evidence type="ECO:0000313" key="2">
    <source>
        <dbReference type="Proteomes" id="UP000306402"/>
    </source>
</evidence>
<dbReference type="InterPro" id="IPR026341">
    <property type="entry name" value="T9SS_type_B"/>
</dbReference>
<dbReference type="SUPFAM" id="SSF49299">
    <property type="entry name" value="PKD domain"/>
    <property type="match status" value="1"/>
</dbReference>
<comment type="caution">
    <text evidence="1">The sequence shown here is derived from an EMBL/GenBank/DDBJ whole genome shotgun (WGS) entry which is preliminary data.</text>
</comment>
<reference evidence="1 2" key="1">
    <citation type="submission" date="2019-05" db="EMBL/GenBank/DDBJ databases">
        <authorList>
            <person name="Qu J.-H."/>
        </authorList>
    </citation>
    <scope>NUCLEOTIDE SEQUENCE [LARGE SCALE GENOMIC DNA]</scope>
    <source>
        <strain evidence="1 2">T17</strain>
    </source>
</reference>
<dbReference type="InterPro" id="IPR035986">
    <property type="entry name" value="PKD_dom_sf"/>
</dbReference>
<dbReference type="Pfam" id="PF13585">
    <property type="entry name" value="CHU_C"/>
    <property type="match status" value="1"/>
</dbReference>
<dbReference type="InterPro" id="IPR013783">
    <property type="entry name" value="Ig-like_fold"/>
</dbReference>
<dbReference type="OrthoDB" id="631648at2"/>
<proteinExistence type="predicted"/>
<accession>A0A5R9KV73</accession>
<keyword evidence="2" id="KW-1185">Reference proteome</keyword>
<sequence length="639" mass="69264">MKLKLPILLFIVLFKLLPEKAFAQGLCDRGGGSFDVDFTEGCAPLTVRITNTLNNALSVAYAAAYDGRSTNPAIQDVASVTYRNRGVYTLFQQAVTSAGVVYACKVITVYESRPVSATYASCGGGKITLILAEDLVIPGYDQVLIEWGDGQTSLYKSGDSFVFDHNYTDVSSSPTVKITGQHIGKSCTQGAVNSLPISFQQSQLNDISIKSIEMLGSGTLRVNYLGVTAIPTEIQYRSNGGTYATAGRRSSGGLQPFDIVSLNVNQAYQVQLSYQDLCQGVSQSRAYSSMSLSGKSENGANVLTWSQYPEAADFEGYDLMRDGVLIKSFSSVSEVTFTDPDVQCGSYSEYQIIAKINGITSTSAPVGVKTEVSTAKPLEKASVSVSGENLVVIKASVPGAGPNSTYDLSIEKAEAGSTTFKKIITLYNQSEYSDPDVKTSEMSYCYRLSYQNSCGQKLPVSQPMCTILLKKELTNLVWTPESPLLAGVTNYNVIQLGSGGAENIPVQLKTVYTIKLNAQSDLQYNFQVRAESADSTFESLSNIINYKRSAGVFMPDAFSPNGDGYNDLLEAKSDQLQSFNLSILNRWGQVVFYSDDITKSWDGTINGSNAPVGSYVYKMTFVDDINQTVEKNGTFMLLR</sequence>
<name>A0A5R9KV73_9BACT</name>
<dbReference type="Proteomes" id="UP000306402">
    <property type="component" value="Unassembled WGS sequence"/>
</dbReference>
<dbReference type="RefSeq" id="WP_138365512.1">
    <property type="nucleotide sequence ID" value="NZ_VCEJ01000004.1"/>
</dbReference>
<dbReference type="NCBIfam" id="TIGR04131">
    <property type="entry name" value="Bac_Flav_CTERM"/>
    <property type="match status" value="1"/>
</dbReference>
<gene>
    <name evidence="1" type="ORF">FEN17_11515</name>
</gene>
<organism evidence="1 2">
    <name type="scientific">Dyadobacter luticola</name>
    <dbReference type="NCBI Taxonomy" id="1979387"/>
    <lineage>
        <taxon>Bacteria</taxon>
        <taxon>Pseudomonadati</taxon>
        <taxon>Bacteroidota</taxon>
        <taxon>Cytophagia</taxon>
        <taxon>Cytophagales</taxon>
        <taxon>Spirosomataceae</taxon>
        <taxon>Dyadobacter</taxon>
    </lineage>
</organism>
<protein>
    <submittedName>
        <fullName evidence="1">Gliding motility-associated C-terminal domain-containing protein</fullName>
    </submittedName>
</protein>
<dbReference type="AlphaFoldDB" id="A0A5R9KV73"/>
<evidence type="ECO:0000313" key="1">
    <source>
        <dbReference type="EMBL" id="TLV00131.1"/>
    </source>
</evidence>
<dbReference type="EMBL" id="VCEJ01000004">
    <property type="protein sequence ID" value="TLV00131.1"/>
    <property type="molecule type" value="Genomic_DNA"/>
</dbReference>
<dbReference type="Gene3D" id="2.60.40.10">
    <property type="entry name" value="Immunoglobulins"/>
    <property type="match status" value="2"/>
</dbReference>